<dbReference type="EMBL" id="PISE01000016">
    <property type="protein sequence ID" value="PKG24036.1"/>
    <property type="molecule type" value="Genomic_DNA"/>
</dbReference>
<protein>
    <submittedName>
        <fullName evidence="2">Uncharacterized protein</fullName>
    </submittedName>
</protein>
<proteinExistence type="predicted"/>
<keyword evidence="3" id="KW-1185">Reference proteome</keyword>
<evidence type="ECO:0000256" key="1">
    <source>
        <dbReference type="SAM" id="Phobius"/>
    </source>
</evidence>
<dbReference type="AlphaFoldDB" id="A0A2N0Z3H3"/>
<reference evidence="2 3" key="1">
    <citation type="journal article" date="2003" name="Int. J. Syst. Evol. Microbiol.">
        <title>Bacillus nealsonii sp. nov., isolated from a spacecraft-assembly facility, whose spores are gamma-radiation resistant.</title>
        <authorList>
            <person name="Venkateswaran K."/>
            <person name="Kempf M."/>
            <person name="Chen F."/>
            <person name="Satomi M."/>
            <person name="Nicholson W."/>
            <person name="Kern R."/>
        </authorList>
    </citation>
    <scope>NUCLEOTIDE SEQUENCE [LARGE SCALE GENOMIC DNA]</scope>
    <source>
        <strain evidence="2 3">FO-92</strain>
    </source>
</reference>
<keyword evidence="1" id="KW-0472">Membrane</keyword>
<accession>A0A2N0Z3H3</accession>
<gene>
    <name evidence="2" type="ORF">CWS01_08165</name>
</gene>
<keyword evidence="1" id="KW-0812">Transmembrane</keyword>
<dbReference type="Proteomes" id="UP000233375">
    <property type="component" value="Unassembled WGS sequence"/>
</dbReference>
<name>A0A2N0Z3H3_9BACI</name>
<feature type="transmembrane region" description="Helical" evidence="1">
    <location>
        <begin position="20"/>
        <end position="45"/>
    </location>
</feature>
<keyword evidence="1" id="KW-1133">Transmembrane helix</keyword>
<sequence length="82" mass="9737">MRALFRKSSYNELRCEIEQVTAILSSSFFIFIDLFLITMIFSFFVGIFYHSFWLGLIVNLASFLLFSAFYYLLQKCFKEPSD</sequence>
<dbReference type="RefSeq" id="WP_101176699.1">
    <property type="nucleotide sequence ID" value="NZ_PISE01000016.1"/>
</dbReference>
<evidence type="ECO:0000313" key="3">
    <source>
        <dbReference type="Proteomes" id="UP000233375"/>
    </source>
</evidence>
<organism evidence="2 3">
    <name type="scientific">Niallia nealsonii</name>
    <dbReference type="NCBI Taxonomy" id="115979"/>
    <lineage>
        <taxon>Bacteria</taxon>
        <taxon>Bacillati</taxon>
        <taxon>Bacillota</taxon>
        <taxon>Bacilli</taxon>
        <taxon>Bacillales</taxon>
        <taxon>Bacillaceae</taxon>
        <taxon>Niallia</taxon>
    </lineage>
</organism>
<evidence type="ECO:0000313" key="2">
    <source>
        <dbReference type="EMBL" id="PKG24036.1"/>
    </source>
</evidence>
<comment type="caution">
    <text evidence="2">The sequence shown here is derived from an EMBL/GenBank/DDBJ whole genome shotgun (WGS) entry which is preliminary data.</text>
</comment>
<feature type="transmembrane region" description="Helical" evidence="1">
    <location>
        <begin position="51"/>
        <end position="73"/>
    </location>
</feature>